<proteinExistence type="predicted"/>
<dbReference type="EMBL" id="QPJM01000001">
    <property type="protein sequence ID" value="RCW87638.1"/>
    <property type="molecule type" value="Genomic_DNA"/>
</dbReference>
<dbReference type="Pfam" id="PF13579">
    <property type="entry name" value="Glyco_trans_4_4"/>
    <property type="match status" value="1"/>
</dbReference>
<evidence type="ECO:0000313" key="3">
    <source>
        <dbReference type="EMBL" id="RCW87638.1"/>
    </source>
</evidence>
<comment type="caution">
    <text evidence="3">The sequence shown here is derived from an EMBL/GenBank/DDBJ whole genome shotgun (WGS) entry which is preliminary data.</text>
</comment>
<sequence>MKIVFANRYFSPDQSATSRMVSGLAFALARRGFEVAAIASRTPHDQPDVTLPAEEMVSGVKVSRLWATRFGRSNVLGRAIDYLTFHVSAFLWCLWNLKSGDVCIVCTDPPLLSVTTSLPIRWRRARMVNWIMDLFPEVAMELGMLSDKSLSGTISRSMRNWSMRKSAMIVCPTARMAAYLADRGFSEEQVFVMHHWSDGDEIYPVEPASNTLRASWGLQDKFVVGYSGNFGRAHDFSTLLEAAVLLSGHDDIQFLMIGGGQQRSHVEEIVRNRDLKNVVFKPLQPAEHIAESLSTADAHIVSLLPRLEHCIVPSKFYGILAAGRPTLFIGDPNGEVARVVAAEDCGAAVEIGEGRKLADFIMEMKNSSERRCQMGQNARRVLETLFSRENAVVAWSDVMLRFDRQTGLPSESSVYEPAE</sequence>
<feature type="domain" description="Glycosyltransferase subfamily 4-like N-terminal" evidence="2">
    <location>
        <begin position="18"/>
        <end position="194"/>
    </location>
</feature>
<dbReference type="AlphaFoldDB" id="A0A368Z777"/>
<dbReference type="PANTHER" id="PTHR12526:SF609">
    <property type="entry name" value="LIPOPOLYSACCHARIDE BIOSYNTHESIS PROTEIN"/>
    <property type="match status" value="1"/>
</dbReference>
<name>A0A368Z777_9HYPH</name>
<dbReference type="InterPro" id="IPR001296">
    <property type="entry name" value="Glyco_trans_1"/>
</dbReference>
<evidence type="ECO:0000313" key="4">
    <source>
        <dbReference type="Proteomes" id="UP000253324"/>
    </source>
</evidence>
<keyword evidence="4" id="KW-1185">Reference proteome</keyword>
<dbReference type="CDD" id="cd03794">
    <property type="entry name" value="GT4_WbuB-like"/>
    <property type="match status" value="1"/>
</dbReference>
<accession>A0A368Z777</accession>
<protein>
    <submittedName>
        <fullName evidence="3">Glycosyltransferase involved in cell wall biosynthesis</fullName>
    </submittedName>
</protein>
<feature type="domain" description="Glycosyl transferase family 1" evidence="1">
    <location>
        <begin position="212"/>
        <end position="380"/>
    </location>
</feature>
<dbReference type="SUPFAM" id="SSF53756">
    <property type="entry name" value="UDP-Glycosyltransferase/glycogen phosphorylase"/>
    <property type="match status" value="1"/>
</dbReference>
<evidence type="ECO:0000259" key="2">
    <source>
        <dbReference type="Pfam" id="PF13579"/>
    </source>
</evidence>
<dbReference type="Gene3D" id="3.40.50.2000">
    <property type="entry name" value="Glycogen Phosphorylase B"/>
    <property type="match status" value="2"/>
</dbReference>
<dbReference type="PANTHER" id="PTHR12526">
    <property type="entry name" value="GLYCOSYLTRANSFERASE"/>
    <property type="match status" value="1"/>
</dbReference>
<dbReference type="GO" id="GO:0016757">
    <property type="term" value="F:glycosyltransferase activity"/>
    <property type="evidence" value="ECO:0007669"/>
    <property type="project" value="InterPro"/>
</dbReference>
<organism evidence="3 4">
    <name type="scientific">Phyllobacterium bourgognense</name>
    <dbReference type="NCBI Taxonomy" id="314236"/>
    <lineage>
        <taxon>Bacteria</taxon>
        <taxon>Pseudomonadati</taxon>
        <taxon>Pseudomonadota</taxon>
        <taxon>Alphaproteobacteria</taxon>
        <taxon>Hyphomicrobiales</taxon>
        <taxon>Phyllobacteriaceae</taxon>
        <taxon>Phyllobacterium</taxon>
    </lineage>
</organism>
<dbReference type="InterPro" id="IPR028098">
    <property type="entry name" value="Glyco_trans_4-like_N"/>
</dbReference>
<reference evidence="3 4" key="1">
    <citation type="submission" date="2018-07" db="EMBL/GenBank/DDBJ databases">
        <title>Genomic Encyclopedia of Type Strains, Phase III (KMG-III): the genomes of soil and plant-associated and newly described type strains.</title>
        <authorList>
            <person name="Whitman W."/>
        </authorList>
    </citation>
    <scope>NUCLEOTIDE SEQUENCE [LARGE SCALE GENOMIC DNA]</scope>
    <source>
        <strain evidence="3 4">31-25a</strain>
    </source>
</reference>
<gene>
    <name evidence="3" type="ORF">C7476_101406</name>
</gene>
<evidence type="ECO:0000259" key="1">
    <source>
        <dbReference type="Pfam" id="PF00534"/>
    </source>
</evidence>
<keyword evidence="3" id="KW-0808">Transferase</keyword>
<dbReference type="Pfam" id="PF00534">
    <property type="entry name" value="Glycos_transf_1"/>
    <property type="match status" value="1"/>
</dbReference>
<dbReference type="Proteomes" id="UP000253324">
    <property type="component" value="Unassembled WGS sequence"/>
</dbReference>